<sequence>MSSDRAFAQLGLSSCPLSERLDIRRCGQMYHLVSPVFSQLSQLRQSKLLRGIFWTMPYTHVAVFDSNSGRRTCLDQCLLYYHCESGQIWKVT</sequence>
<gene>
    <name evidence="1" type="ORF">ATANTOWER_030077</name>
</gene>
<protein>
    <submittedName>
        <fullName evidence="1">Uncharacterized protein</fullName>
    </submittedName>
</protein>
<dbReference type="Proteomes" id="UP001345963">
    <property type="component" value="Unassembled WGS sequence"/>
</dbReference>
<organism evidence="1 2">
    <name type="scientific">Ataeniobius toweri</name>
    <dbReference type="NCBI Taxonomy" id="208326"/>
    <lineage>
        <taxon>Eukaryota</taxon>
        <taxon>Metazoa</taxon>
        <taxon>Chordata</taxon>
        <taxon>Craniata</taxon>
        <taxon>Vertebrata</taxon>
        <taxon>Euteleostomi</taxon>
        <taxon>Actinopterygii</taxon>
        <taxon>Neopterygii</taxon>
        <taxon>Teleostei</taxon>
        <taxon>Neoteleostei</taxon>
        <taxon>Acanthomorphata</taxon>
        <taxon>Ovalentaria</taxon>
        <taxon>Atherinomorphae</taxon>
        <taxon>Cyprinodontiformes</taxon>
        <taxon>Goodeidae</taxon>
        <taxon>Ataeniobius</taxon>
    </lineage>
</organism>
<keyword evidence="2" id="KW-1185">Reference proteome</keyword>
<accession>A0ABU7A8Y8</accession>
<dbReference type="EMBL" id="JAHUTI010007962">
    <property type="protein sequence ID" value="MED6234438.1"/>
    <property type="molecule type" value="Genomic_DNA"/>
</dbReference>
<reference evidence="1 2" key="1">
    <citation type="submission" date="2021-07" db="EMBL/GenBank/DDBJ databases">
        <authorList>
            <person name="Palmer J.M."/>
        </authorList>
    </citation>
    <scope>NUCLEOTIDE SEQUENCE [LARGE SCALE GENOMIC DNA]</scope>
    <source>
        <strain evidence="1 2">AT_MEX2019</strain>
        <tissue evidence="1">Muscle</tissue>
    </source>
</reference>
<evidence type="ECO:0000313" key="2">
    <source>
        <dbReference type="Proteomes" id="UP001345963"/>
    </source>
</evidence>
<evidence type="ECO:0000313" key="1">
    <source>
        <dbReference type="EMBL" id="MED6234438.1"/>
    </source>
</evidence>
<proteinExistence type="predicted"/>
<name>A0ABU7A8Y8_9TELE</name>
<comment type="caution">
    <text evidence="1">The sequence shown here is derived from an EMBL/GenBank/DDBJ whole genome shotgun (WGS) entry which is preliminary data.</text>
</comment>